<dbReference type="EMBL" id="GBXM01046891">
    <property type="protein sequence ID" value="JAH61686.1"/>
    <property type="molecule type" value="Transcribed_RNA"/>
</dbReference>
<name>A0A0E9U755_ANGAN</name>
<proteinExistence type="predicted"/>
<accession>A0A0E9U755</accession>
<reference evidence="1" key="2">
    <citation type="journal article" date="2015" name="Fish Shellfish Immunol.">
        <title>Early steps in the European eel (Anguilla anguilla)-Vibrio vulnificus interaction in the gills: Role of the RtxA13 toxin.</title>
        <authorList>
            <person name="Callol A."/>
            <person name="Pajuelo D."/>
            <person name="Ebbesson L."/>
            <person name="Teles M."/>
            <person name="MacKenzie S."/>
            <person name="Amaro C."/>
        </authorList>
    </citation>
    <scope>NUCLEOTIDE SEQUENCE</scope>
</reference>
<evidence type="ECO:0000313" key="1">
    <source>
        <dbReference type="EMBL" id="JAH61686.1"/>
    </source>
</evidence>
<reference evidence="1" key="1">
    <citation type="submission" date="2014-11" db="EMBL/GenBank/DDBJ databases">
        <authorList>
            <person name="Amaro Gonzalez C."/>
        </authorList>
    </citation>
    <scope>NUCLEOTIDE SEQUENCE</scope>
</reference>
<protein>
    <submittedName>
        <fullName evidence="1">Uncharacterized protein</fullName>
    </submittedName>
</protein>
<dbReference type="AlphaFoldDB" id="A0A0E9U755"/>
<organism evidence="1">
    <name type="scientific">Anguilla anguilla</name>
    <name type="common">European freshwater eel</name>
    <name type="synonym">Muraena anguilla</name>
    <dbReference type="NCBI Taxonomy" id="7936"/>
    <lineage>
        <taxon>Eukaryota</taxon>
        <taxon>Metazoa</taxon>
        <taxon>Chordata</taxon>
        <taxon>Craniata</taxon>
        <taxon>Vertebrata</taxon>
        <taxon>Euteleostomi</taxon>
        <taxon>Actinopterygii</taxon>
        <taxon>Neopterygii</taxon>
        <taxon>Teleostei</taxon>
        <taxon>Anguilliformes</taxon>
        <taxon>Anguillidae</taxon>
        <taxon>Anguilla</taxon>
    </lineage>
</organism>
<sequence>MQVLNRNVLQEKHLNI</sequence>